<dbReference type="Proteomes" id="UP001633002">
    <property type="component" value="Unassembled WGS sequence"/>
</dbReference>
<organism evidence="1 2">
    <name type="scientific">Riccia sorocarpa</name>
    <dbReference type="NCBI Taxonomy" id="122646"/>
    <lineage>
        <taxon>Eukaryota</taxon>
        <taxon>Viridiplantae</taxon>
        <taxon>Streptophyta</taxon>
        <taxon>Embryophyta</taxon>
        <taxon>Marchantiophyta</taxon>
        <taxon>Marchantiopsida</taxon>
        <taxon>Marchantiidae</taxon>
        <taxon>Marchantiales</taxon>
        <taxon>Ricciaceae</taxon>
        <taxon>Riccia</taxon>
    </lineage>
</organism>
<dbReference type="EMBL" id="JBJQOH010000004">
    <property type="protein sequence ID" value="KAL3688512.1"/>
    <property type="molecule type" value="Genomic_DNA"/>
</dbReference>
<reference evidence="1 2" key="1">
    <citation type="submission" date="2024-09" db="EMBL/GenBank/DDBJ databases">
        <title>Chromosome-scale assembly of Riccia sorocarpa.</title>
        <authorList>
            <person name="Paukszto L."/>
        </authorList>
    </citation>
    <scope>NUCLEOTIDE SEQUENCE [LARGE SCALE GENOMIC DNA]</scope>
    <source>
        <strain evidence="1">LP-2024</strain>
        <tissue evidence="1">Aerial parts of the thallus</tissue>
    </source>
</reference>
<name>A0ABD3HDG0_9MARC</name>
<accession>A0ABD3HDG0</accession>
<dbReference type="AlphaFoldDB" id="A0ABD3HDG0"/>
<evidence type="ECO:0000313" key="2">
    <source>
        <dbReference type="Proteomes" id="UP001633002"/>
    </source>
</evidence>
<evidence type="ECO:0000313" key="1">
    <source>
        <dbReference type="EMBL" id="KAL3688512.1"/>
    </source>
</evidence>
<protein>
    <recommendedName>
        <fullName evidence="3">Reverse transcriptase domain-containing protein</fullName>
    </recommendedName>
</protein>
<evidence type="ECO:0008006" key="3">
    <source>
        <dbReference type="Google" id="ProtNLM"/>
    </source>
</evidence>
<keyword evidence="2" id="KW-1185">Reference proteome</keyword>
<sequence length="136" mass="14900">MSLTYRIVAKILANRLKVVLPKLVDSQQIGFIQSGKALVHQLFVDDTGVCILAKEEYFVELKEILAKYELGSGNSKDSHNLPWNASSPRLGHTGRWRCDGTSTGRYVTVKSIASPSVTANTRGPLPKQIIICMVSG</sequence>
<gene>
    <name evidence="1" type="ORF">R1sor_014821</name>
</gene>
<proteinExistence type="predicted"/>
<comment type="caution">
    <text evidence="1">The sequence shown here is derived from an EMBL/GenBank/DDBJ whole genome shotgun (WGS) entry which is preliminary data.</text>
</comment>